<proteinExistence type="predicted"/>
<evidence type="ECO:0000313" key="2">
    <source>
        <dbReference type="Proteomes" id="UP000289738"/>
    </source>
</evidence>
<name>A0A444YMF8_ARAHY</name>
<dbReference type="Proteomes" id="UP000289738">
    <property type="component" value="Chromosome B06"/>
</dbReference>
<protein>
    <submittedName>
        <fullName evidence="1">Uncharacterized protein</fullName>
    </submittedName>
</protein>
<reference evidence="1 2" key="1">
    <citation type="submission" date="2019-01" db="EMBL/GenBank/DDBJ databases">
        <title>Sequencing of cultivated peanut Arachis hypogaea provides insights into genome evolution and oil improvement.</title>
        <authorList>
            <person name="Chen X."/>
        </authorList>
    </citation>
    <scope>NUCLEOTIDE SEQUENCE [LARGE SCALE GENOMIC DNA]</scope>
    <source>
        <strain evidence="2">cv. Fuhuasheng</strain>
        <tissue evidence="1">Leaves</tissue>
    </source>
</reference>
<evidence type="ECO:0000313" key="1">
    <source>
        <dbReference type="EMBL" id="RYR03125.1"/>
    </source>
</evidence>
<dbReference type="AlphaFoldDB" id="A0A444YMF8"/>
<accession>A0A444YMF8</accession>
<gene>
    <name evidence="1" type="ORF">Ahy_B06g081959</name>
</gene>
<sequence length="153" mass="17511">MTTLLNPIMVDHETKFERLAKQVEWIAQIVDYVGDRQNVEKNHEGIENLLKNENDNVIIGRENPQRIHRGQNTDDMLARLRANQVGEHYQVTRIVEDVLTRVGFNVGFMNRPYFISAFPAVVQMAEVPRGVKNPKIVTKFTGEVGESTTEYTA</sequence>
<dbReference type="EMBL" id="SDMP01000016">
    <property type="protein sequence ID" value="RYR03125.1"/>
    <property type="molecule type" value="Genomic_DNA"/>
</dbReference>
<keyword evidence="2" id="KW-1185">Reference proteome</keyword>
<comment type="caution">
    <text evidence="1">The sequence shown here is derived from an EMBL/GenBank/DDBJ whole genome shotgun (WGS) entry which is preliminary data.</text>
</comment>
<organism evidence="1 2">
    <name type="scientific">Arachis hypogaea</name>
    <name type="common">Peanut</name>
    <dbReference type="NCBI Taxonomy" id="3818"/>
    <lineage>
        <taxon>Eukaryota</taxon>
        <taxon>Viridiplantae</taxon>
        <taxon>Streptophyta</taxon>
        <taxon>Embryophyta</taxon>
        <taxon>Tracheophyta</taxon>
        <taxon>Spermatophyta</taxon>
        <taxon>Magnoliopsida</taxon>
        <taxon>eudicotyledons</taxon>
        <taxon>Gunneridae</taxon>
        <taxon>Pentapetalae</taxon>
        <taxon>rosids</taxon>
        <taxon>fabids</taxon>
        <taxon>Fabales</taxon>
        <taxon>Fabaceae</taxon>
        <taxon>Papilionoideae</taxon>
        <taxon>50 kb inversion clade</taxon>
        <taxon>dalbergioids sensu lato</taxon>
        <taxon>Dalbergieae</taxon>
        <taxon>Pterocarpus clade</taxon>
        <taxon>Arachis</taxon>
    </lineage>
</organism>